<dbReference type="EMBL" id="VOQS01000005">
    <property type="protein sequence ID" value="TXC80911.1"/>
    <property type="molecule type" value="Genomic_DNA"/>
</dbReference>
<gene>
    <name evidence="1" type="ORF">FRZ40_42650</name>
</gene>
<dbReference type="Proteomes" id="UP000321776">
    <property type="component" value="Unassembled WGS sequence"/>
</dbReference>
<name>A0A5C6V8U3_9BURK</name>
<sequence length="84" mass="9410">MSTGMFRLRGARPFSRAASEALTRKPAQTMLTPGIFDAYCAGKRCRCEPARLCYRRPAEGESSLYCSTYDRKSVETAPQTNYDS</sequence>
<proteinExistence type="predicted"/>
<organism evidence="1 2">
    <name type="scientific">Paraburkholderia azotifigens</name>
    <dbReference type="NCBI Taxonomy" id="2057004"/>
    <lineage>
        <taxon>Bacteria</taxon>
        <taxon>Pseudomonadati</taxon>
        <taxon>Pseudomonadota</taxon>
        <taxon>Betaproteobacteria</taxon>
        <taxon>Burkholderiales</taxon>
        <taxon>Burkholderiaceae</taxon>
        <taxon>Paraburkholderia</taxon>
    </lineage>
</organism>
<protein>
    <submittedName>
        <fullName evidence="1">Uncharacterized protein</fullName>
    </submittedName>
</protein>
<reference evidence="1 2" key="1">
    <citation type="journal article" date="2018" name="Int. J. Syst. Evol. Microbiol.">
        <title>Paraburkholderia azotifigens sp. nov., a nitrogen-fixing bacterium isolated from paddy soil.</title>
        <authorList>
            <person name="Choi G.M."/>
            <person name="Im W.T."/>
        </authorList>
    </citation>
    <scope>NUCLEOTIDE SEQUENCE [LARGE SCALE GENOMIC DNA]</scope>
    <source>
        <strain evidence="1 2">NF 2-5-3</strain>
    </source>
</reference>
<evidence type="ECO:0000313" key="2">
    <source>
        <dbReference type="Proteomes" id="UP000321776"/>
    </source>
</evidence>
<evidence type="ECO:0000313" key="1">
    <source>
        <dbReference type="EMBL" id="TXC80911.1"/>
    </source>
</evidence>
<accession>A0A5C6V8U3</accession>
<dbReference type="AlphaFoldDB" id="A0A5C6V8U3"/>
<comment type="caution">
    <text evidence="1">The sequence shown here is derived from an EMBL/GenBank/DDBJ whole genome shotgun (WGS) entry which is preliminary data.</text>
</comment>